<dbReference type="PANTHER" id="PTHR38048">
    <property type="entry name" value="EXPRESSED PROTEIN"/>
    <property type="match status" value="1"/>
</dbReference>
<sequence>MARKAKPEGTWADQPFKLIDTPGKDRPLSDPVVYVASHMALVHNTFIRALNSIYLHAPLIAPSNKSLSRDLLTYCHCWVALVALHHQTEEKFLFSAFEQRIPGAKGILATNVHQHDEFHDGLAAFEKYVDGALAEGSYDSARLLKLIDGFSGPLMGHFNDEIVTLMRLEETGQGKDVMKVHEEFEVLVRKDVDAAKVGPMTLLNADKTFEGGKHPFPVMPKFVPYLIKHLISRKYGGAWKFGSCDYWGQPVTLFMNTPDGKRALAIDTSKDTKPKETS</sequence>
<protein>
    <recommendedName>
        <fullName evidence="1">Hemerythrin-like domain-containing protein</fullName>
    </recommendedName>
</protein>
<gene>
    <name evidence="2" type="ORF">L207DRAFT_519746</name>
</gene>
<feature type="domain" description="Hemerythrin-like" evidence="1">
    <location>
        <begin position="39"/>
        <end position="161"/>
    </location>
</feature>
<dbReference type="Pfam" id="PF01814">
    <property type="entry name" value="Hemerythrin"/>
    <property type="match status" value="1"/>
</dbReference>
<evidence type="ECO:0000313" key="2">
    <source>
        <dbReference type="EMBL" id="PMD31095.1"/>
    </source>
</evidence>
<organism evidence="2 3">
    <name type="scientific">Hyaloscypha variabilis (strain UAMH 11265 / GT02V1 / F)</name>
    <name type="common">Meliniomyces variabilis</name>
    <dbReference type="NCBI Taxonomy" id="1149755"/>
    <lineage>
        <taxon>Eukaryota</taxon>
        <taxon>Fungi</taxon>
        <taxon>Dikarya</taxon>
        <taxon>Ascomycota</taxon>
        <taxon>Pezizomycotina</taxon>
        <taxon>Leotiomycetes</taxon>
        <taxon>Helotiales</taxon>
        <taxon>Hyaloscyphaceae</taxon>
        <taxon>Hyaloscypha</taxon>
        <taxon>Hyaloscypha variabilis</taxon>
    </lineage>
</organism>
<dbReference type="CDD" id="cd12108">
    <property type="entry name" value="Hr-like"/>
    <property type="match status" value="1"/>
</dbReference>
<proteinExistence type="predicted"/>
<keyword evidence="3" id="KW-1185">Reference proteome</keyword>
<dbReference type="Proteomes" id="UP000235786">
    <property type="component" value="Unassembled WGS sequence"/>
</dbReference>
<reference evidence="2 3" key="1">
    <citation type="submission" date="2016-04" db="EMBL/GenBank/DDBJ databases">
        <title>A degradative enzymes factory behind the ericoid mycorrhizal symbiosis.</title>
        <authorList>
            <consortium name="DOE Joint Genome Institute"/>
            <person name="Martino E."/>
            <person name="Morin E."/>
            <person name="Grelet G."/>
            <person name="Kuo A."/>
            <person name="Kohler A."/>
            <person name="Daghino S."/>
            <person name="Barry K."/>
            <person name="Choi C."/>
            <person name="Cichocki N."/>
            <person name="Clum A."/>
            <person name="Copeland A."/>
            <person name="Hainaut M."/>
            <person name="Haridas S."/>
            <person name="Labutti K."/>
            <person name="Lindquist E."/>
            <person name="Lipzen A."/>
            <person name="Khouja H.-R."/>
            <person name="Murat C."/>
            <person name="Ohm R."/>
            <person name="Olson A."/>
            <person name="Spatafora J."/>
            <person name="Veneault-Fourrey C."/>
            <person name="Henrissat B."/>
            <person name="Grigoriev I."/>
            <person name="Martin F."/>
            <person name="Perotto S."/>
        </authorList>
    </citation>
    <scope>NUCLEOTIDE SEQUENCE [LARGE SCALE GENOMIC DNA]</scope>
    <source>
        <strain evidence="2 3">F</strain>
    </source>
</reference>
<dbReference type="OrthoDB" id="58416at2759"/>
<dbReference type="Gene3D" id="1.20.120.520">
    <property type="entry name" value="nmb1532 protein domain like"/>
    <property type="match status" value="1"/>
</dbReference>
<accession>A0A2J6QXV8</accession>
<dbReference type="EMBL" id="KZ613964">
    <property type="protein sequence ID" value="PMD31095.1"/>
    <property type="molecule type" value="Genomic_DNA"/>
</dbReference>
<dbReference type="InterPro" id="IPR053206">
    <property type="entry name" value="Dimeric_xanthone_biosynth"/>
</dbReference>
<dbReference type="PANTHER" id="PTHR38048:SF2">
    <property type="entry name" value="HEMERYTHRIN-LIKE DOMAIN-CONTAINING PROTEIN"/>
    <property type="match status" value="1"/>
</dbReference>
<dbReference type="AlphaFoldDB" id="A0A2J6QXV8"/>
<name>A0A2J6QXV8_HYAVF</name>
<evidence type="ECO:0000313" key="3">
    <source>
        <dbReference type="Proteomes" id="UP000235786"/>
    </source>
</evidence>
<evidence type="ECO:0000259" key="1">
    <source>
        <dbReference type="Pfam" id="PF01814"/>
    </source>
</evidence>
<dbReference type="InterPro" id="IPR012312">
    <property type="entry name" value="Hemerythrin-like"/>
</dbReference>
<dbReference type="STRING" id="1149755.A0A2J6QXV8"/>